<dbReference type="Gene3D" id="1.20.1110.10">
    <property type="entry name" value="Calcium-transporting ATPase, transmembrane domain"/>
    <property type="match status" value="1"/>
</dbReference>
<name>A0AAD7DBQ8_MYCRO</name>
<feature type="non-terminal residue" evidence="2">
    <location>
        <position position="104"/>
    </location>
</feature>
<dbReference type="Gene3D" id="2.70.150.10">
    <property type="entry name" value="Calcium-transporting ATPase, cytoplasmic transduction domain A"/>
    <property type="match status" value="1"/>
</dbReference>
<dbReference type="AlphaFoldDB" id="A0AAD7DBQ8"/>
<organism evidence="2 3">
    <name type="scientific">Mycena rosella</name>
    <name type="common">Pink bonnet</name>
    <name type="synonym">Agaricus rosellus</name>
    <dbReference type="NCBI Taxonomy" id="1033263"/>
    <lineage>
        <taxon>Eukaryota</taxon>
        <taxon>Fungi</taxon>
        <taxon>Dikarya</taxon>
        <taxon>Basidiomycota</taxon>
        <taxon>Agaricomycotina</taxon>
        <taxon>Agaricomycetes</taxon>
        <taxon>Agaricomycetidae</taxon>
        <taxon>Agaricales</taxon>
        <taxon>Marasmiineae</taxon>
        <taxon>Mycenaceae</taxon>
        <taxon>Mycena</taxon>
    </lineage>
</organism>
<proteinExistence type="predicted"/>
<dbReference type="InterPro" id="IPR008250">
    <property type="entry name" value="ATPase_P-typ_transduc_dom_A_sf"/>
</dbReference>
<evidence type="ECO:0000259" key="1">
    <source>
        <dbReference type="Pfam" id="PF00122"/>
    </source>
</evidence>
<protein>
    <recommendedName>
        <fullName evidence="1">P-type ATPase A domain-containing protein</fullName>
    </recommendedName>
</protein>
<comment type="caution">
    <text evidence="2">The sequence shown here is derived from an EMBL/GenBank/DDBJ whole genome shotgun (WGS) entry which is preliminary data.</text>
</comment>
<accession>A0AAD7DBQ8</accession>
<sequence length="104" mass="11011">LEAAALVAIALSNGEGRAPDWQDFVHIVLLLFINSSIGFYKRGAGIRKMARAHGLAPKVKRADSWSEIESAGLVPGDMVSSKIGDIVPSDCRLTEAISVCLSSS</sequence>
<gene>
    <name evidence="2" type="ORF">B0H17DRAFT_867828</name>
</gene>
<dbReference type="SUPFAM" id="SSF81653">
    <property type="entry name" value="Calcium ATPase, transduction domain A"/>
    <property type="match status" value="1"/>
</dbReference>
<dbReference type="Pfam" id="PF00122">
    <property type="entry name" value="E1-E2_ATPase"/>
    <property type="match status" value="1"/>
</dbReference>
<dbReference type="InterPro" id="IPR059000">
    <property type="entry name" value="ATPase_P-type_domA"/>
</dbReference>
<dbReference type="Proteomes" id="UP001221757">
    <property type="component" value="Unassembled WGS sequence"/>
</dbReference>
<evidence type="ECO:0000313" key="2">
    <source>
        <dbReference type="EMBL" id="KAJ7687937.1"/>
    </source>
</evidence>
<evidence type="ECO:0000313" key="3">
    <source>
        <dbReference type="Proteomes" id="UP001221757"/>
    </source>
</evidence>
<keyword evidence="3" id="KW-1185">Reference proteome</keyword>
<reference evidence="2" key="1">
    <citation type="submission" date="2023-03" db="EMBL/GenBank/DDBJ databases">
        <title>Massive genome expansion in bonnet fungi (Mycena s.s.) driven by repeated elements and novel gene families across ecological guilds.</title>
        <authorList>
            <consortium name="Lawrence Berkeley National Laboratory"/>
            <person name="Harder C.B."/>
            <person name="Miyauchi S."/>
            <person name="Viragh M."/>
            <person name="Kuo A."/>
            <person name="Thoen E."/>
            <person name="Andreopoulos B."/>
            <person name="Lu D."/>
            <person name="Skrede I."/>
            <person name="Drula E."/>
            <person name="Henrissat B."/>
            <person name="Morin E."/>
            <person name="Kohler A."/>
            <person name="Barry K."/>
            <person name="LaButti K."/>
            <person name="Morin E."/>
            <person name="Salamov A."/>
            <person name="Lipzen A."/>
            <person name="Mereny Z."/>
            <person name="Hegedus B."/>
            <person name="Baldrian P."/>
            <person name="Stursova M."/>
            <person name="Weitz H."/>
            <person name="Taylor A."/>
            <person name="Grigoriev I.V."/>
            <person name="Nagy L.G."/>
            <person name="Martin F."/>
            <person name="Kauserud H."/>
        </authorList>
    </citation>
    <scope>NUCLEOTIDE SEQUENCE</scope>
    <source>
        <strain evidence="2">CBHHK067</strain>
    </source>
</reference>
<dbReference type="EMBL" id="JARKIE010000083">
    <property type="protein sequence ID" value="KAJ7687937.1"/>
    <property type="molecule type" value="Genomic_DNA"/>
</dbReference>
<feature type="non-terminal residue" evidence="2">
    <location>
        <position position="1"/>
    </location>
</feature>
<feature type="domain" description="P-type ATPase A" evidence="1">
    <location>
        <begin position="58"/>
        <end position="99"/>
    </location>
</feature>
<dbReference type="PANTHER" id="PTHR42861">
    <property type="entry name" value="CALCIUM-TRANSPORTING ATPASE"/>
    <property type="match status" value="1"/>
</dbReference>